<evidence type="ECO:0000256" key="3">
    <source>
        <dbReference type="ARBA" id="ARBA00011245"/>
    </source>
</evidence>
<comment type="subunit">
    <text evidence="3 6">Monomer.</text>
</comment>
<dbReference type="PANTHER" id="PTHR43736:SF1">
    <property type="entry name" value="DIHYDRONEOPTERIN TRIPHOSPHATE DIPHOSPHATASE"/>
    <property type="match status" value="1"/>
</dbReference>
<dbReference type="RefSeq" id="WP_268076026.1">
    <property type="nucleotide sequence ID" value="NZ_CP109965.1"/>
</dbReference>
<keyword evidence="6" id="KW-0460">Magnesium</keyword>
<reference evidence="8" key="1">
    <citation type="submission" date="2022-10" db="EMBL/GenBank/DDBJ databases">
        <title>Catenovulum adriacola sp. nov. isolated in the Harbour of Susak.</title>
        <authorList>
            <person name="Schoch T."/>
            <person name="Reich S.J."/>
            <person name="Stoeferle S."/>
            <person name="Flaiz M."/>
            <person name="Kazda M."/>
            <person name="Riedel C.U."/>
            <person name="Duerre P."/>
        </authorList>
    </citation>
    <scope>NUCLEOTIDE SEQUENCE</scope>
    <source>
        <strain evidence="8">TS8</strain>
    </source>
</reference>
<dbReference type="InterPro" id="IPR015797">
    <property type="entry name" value="NUDIX_hydrolase-like_dom_sf"/>
</dbReference>
<evidence type="ECO:0000313" key="8">
    <source>
        <dbReference type="EMBL" id="WAJ71498.1"/>
    </source>
</evidence>
<evidence type="ECO:0000259" key="7">
    <source>
        <dbReference type="PROSITE" id="PS51462"/>
    </source>
</evidence>
<comment type="similarity">
    <text evidence="2 6">Belongs to the Nudix hydrolase family. NudJ subfamily.</text>
</comment>
<sequence length="149" mass="17067">MFKPNTTVACIVKCQNYFLLVEETEDGKQVYNQPAGHLEKDETLLAAAKRELYEETGLTLEPEALVGIYQSEVVAKKIQYLRFCYLIELDQQTLPKTQPQDDDITAAHWLTLEQIENKLDQMRSPLVKICLDDYLAGKRIPLSAIQSYL</sequence>
<feature type="domain" description="Nudix hydrolase" evidence="7">
    <location>
        <begin position="1"/>
        <end position="135"/>
    </location>
</feature>
<accession>A0ABY7AQG2</accession>
<dbReference type="InterPro" id="IPR000086">
    <property type="entry name" value="NUDIX_hydrolase_dom"/>
</dbReference>
<evidence type="ECO:0000256" key="2">
    <source>
        <dbReference type="ARBA" id="ARBA00007608"/>
    </source>
</evidence>
<dbReference type="Proteomes" id="UP001163726">
    <property type="component" value="Chromosome"/>
</dbReference>
<dbReference type="InterPro" id="IPR020084">
    <property type="entry name" value="NUDIX_hydrolase_CS"/>
</dbReference>
<dbReference type="PROSITE" id="PS00893">
    <property type="entry name" value="NUDIX_BOX"/>
    <property type="match status" value="1"/>
</dbReference>
<dbReference type="EC" id="3.6.1.-" evidence="6"/>
<organism evidence="8 9">
    <name type="scientific">Catenovulum adriaticum</name>
    <dbReference type="NCBI Taxonomy" id="2984846"/>
    <lineage>
        <taxon>Bacteria</taxon>
        <taxon>Pseudomonadati</taxon>
        <taxon>Pseudomonadota</taxon>
        <taxon>Gammaproteobacteria</taxon>
        <taxon>Alteromonadales</taxon>
        <taxon>Alteromonadaceae</taxon>
        <taxon>Catenovulum</taxon>
    </lineage>
</organism>
<dbReference type="EMBL" id="CP109965">
    <property type="protein sequence ID" value="WAJ71498.1"/>
    <property type="molecule type" value="Genomic_DNA"/>
</dbReference>
<proteinExistence type="inferred from homology"/>
<evidence type="ECO:0000256" key="6">
    <source>
        <dbReference type="RuleBase" id="RU364043"/>
    </source>
</evidence>
<evidence type="ECO:0000256" key="4">
    <source>
        <dbReference type="ARBA" id="ARBA00015552"/>
    </source>
</evidence>
<keyword evidence="9" id="KW-1185">Reference proteome</keyword>
<protein>
    <recommendedName>
        <fullName evidence="4 6">Phosphatase NudJ</fullName>
        <ecNumber evidence="6">3.6.1.-</ecNumber>
    </recommendedName>
</protein>
<keyword evidence="5 6" id="KW-0378">Hydrolase</keyword>
<dbReference type="GO" id="GO:0016787">
    <property type="term" value="F:hydrolase activity"/>
    <property type="evidence" value="ECO:0007669"/>
    <property type="project" value="UniProtKB-KW"/>
</dbReference>
<dbReference type="InterPro" id="IPR033713">
    <property type="entry name" value="NudJ"/>
</dbReference>
<dbReference type="Pfam" id="PF00293">
    <property type="entry name" value="NUDIX"/>
    <property type="match status" value="1"/>
</dbReference>
<dbReference type="CDD" id="cd03675">
    <property type="entry name" value="NUDIX_Hydrolase"/>
    <property type="match status" value="1"/>
</dbReference>
<dbReference type="SUPFAM" id="SSF55811">
    <property type="entry name" value="Nudix"/>
    <property type="match status" value="1"/>
</dbReference>
<dbReference type="PANTHER" id="PTHR43736">
    <property type="entry name" value="ADP-RIBOSE PYROPHOSPHATASE"/>
    <property type="match status" value="1"/>
</dbReference>
<name>A0ABY7AQG2_9ALTE</name>
<evidence type="ECO:0000313" key="9">
    <source>
        <dbReference type="Proteomes" id="UP001163726"/>
    </source>
</evidence>
<evidence type="ECO:0000256" key="5">
    <source>
        <dbReference type="ARBA" id="ARBA00022801"/>
    </source>
</evidence>
<gene>
    <name evidence="6" type="primary">nudJ</name>
    <name evidence="8" type="ORF">OLW01_06795</name>
</gene>
<dbReference type="PROSITE" id="PS51462">
    <property type="entry name" value="NUDIX"/>
    <property type="match status" value="1"/>
</dbReference>
<dbReference type="Gene3D" id="3.90.79.10">
    <property type="entry name" value="Nucleoside Triphosphate Pyrophosphohydrolase"/>
    <property type="match status" value="1"/>
</dbReference>
<evidence type="ECO:0000256" key="1">
    <source>
        <dbReference type="ARBA" id="ARBA00001946"/>
    </source>
</evidence>
<comment type="cofactor">
    <cofactor evidence="1 6">
        <name>Mg(2+)</name>
        <dbReference type="ChEBI" id="CHEBI:18420"/>
    </cofactor>
</comment>